<proteinExistence type="predicted"/>
<dbReference type="EMBL" id="BGPR01038733">
    <property type="protein sequence ID" value="GBO14603.1"/>
    <property type="molecule type" value="Genomic_DNA"/>
</dbReference>
<comment type="caution">
    <text evidence="1">The sequence shown here is derived from an EMBL/GenBank/DDBJ whole genome shotgun (WGS) entry which is preliminary data.</text>
</comment>
<dbReference type="Proteomes" id="UP000499080">
    <property type="component" value="Unassembled WGS sequence"/>
</dbReference>
<keyword evidence="2" id="KW-1185">Reference proteome</keyword>
<evidence type="ECO:0000313" key="2">
    <source>
        <dbReference type="Proteomes" id="UP000499080"/>
    </source>
</evidence>
<gene>
    <name evidence="1" type="ORF">AVEN_252763_1</name>
</gene>
<name>A0A4Y2UPH7_ARAVE</name>
<sequence length="152" mass="16664">MLTSVKTQKAATLSCNFPIHRTNSSPVFYVAPVVGKFELPDLGVSDGCGATIGKHHSIPLGSVSLTFVEEESSPQRRVLCRLLFCNWQMKREGYRSQTCRLAALGFVHLGGTQDPPEEQLECESFLAIRTVGSNFQAVTAPYASTDSYYTVL</sequence>
<protein>
    <submittedName>
        <fullName evidence="1">Uncharacterized protein</fullName>
    </submittedName>
</protein>
<evidence type="ECO:0000313" key="1">
    <source>
        <dbReference type="EMBL" id="GBO14603.1"/>
    </source>
</evidence>
<organism evidence="1 2">
    <name type="scientific">Araneus ventricosus</name>
    <name type="common">Orbweaver spider</name>
    <name type="synonym">Epeira ventricosa</name>
    <dbReference type="NCBI Taxonomy" id="182803"/>
    <lineage>
        <taxon>Eukaryota</taxon>
        <taxon>Metazoa</taxon>
        <taxon>Ecdysozoa</taxon>
        <taxon>Arthropoda</taxon>
        <taxon>Chelicerata</taxon>
        <taxon>Arachnida</taxon>
        <taxon>Araneae</taxon>
        <taxon>Araneomorphae</taxon>
        <taxon>Entelegynae</taxon>
        <taxon>Araneoidea</taxon>
        <taxon>Araneidae</taxon>
        <taxon>Araneus</taxon>
    </lineage>
</organism>
<dbReference type="AlphaFoldDB" id="A0A4Y2UPH7"/>
<accession>A0A4Y2UPH7</accession>
<reference evidence="1 2" key="1">
    <citation type="journal article" date="2019" name="Sci. Rep.">
        <title>Orb-weaving spider Araneus ventricosus genome elucidates the spidroin gene catalogue.</title>
        <authorList>
            <person name="Kono N."/>
            <person name="Nakamura H."/>
            <person name="Ohtoshi R."/>
            <person name="Moran D.A.P."/>
            <person name="Shinohara A."/>
            <person name="Yoshida Y."/>
            <person name="Fujiwara M."/>
            <person name="Mori M."/>
            <person name="Tomita M."/>
            <person name="Arakawa K."/>
        </authorList>
    </citation>
    <scope>NUCLEOTIDE SEQUENCE [LARGE SCALE GENOMIC DNA]</scope>
</reference>